<name>A0ABQ3HMG4_9ACTN</name>
<comment type="caution">
    <text evidence="1">The sequence shown here is derived from an EMBL/GenBank/DDBJ whole genome shotgun (WGS) entry which is preliminary data.</text>
</comment>
<protein>
    <recommendedName>
        <fullName evidence="3">2''-aminoglycoside nucleotidyltransferase</fullName>
    </recommendedName>
</protein>
<evidence type="ECO:0000313" key="1">
    <source>
        <dbReference type="EMBL" id="GHE18875.1"/>
    </source>
</evidence>
<reference evidence="2" key="1">
    <citation type="journal article" date="2019" name="Int. J. Syst. Evol. Microbiol.">
        <title>The Global Catalogue of Microorganisms (GCM) 10K type strain sequencing project: providing services to taxonomists for standard genome sequencing and annotation.</title>
        <authorList>
            <consortium name="The Broad Institute Genomics Platform"/>
            <consortium name="The Broad Institute Genome Sequencing Center for Infectious Disease"/>
            <person name="Wu L."/>
            <person name="Ma J."/>
        </authorList>
    </citation>
    <scope>NUCLEOTIDE SEQUENCE [LARGE SCALE GENOMIC DNA]</scope>
    <source>
        <strain evidence="2">CGMCC 1.12791</strain>
    </source>
</reference>
<accession>A0ABQ3HMG4</accession>
<dbReference type="InterPro" id="IPR019646">
    <property type="entry name" value="Aminoglyc_AdlTrfase"/>
</dbReference>
<dbReference type="EMBL" id="BNAD01000014">
    <property type="protein sequence ID" value="GHE18875.1"/>
    <property type="molecule type" value="Genomic_DNA"/>
</dbReference>
<organism evidence="1 2">
    <name type="scientific">Nocardioides flavus</name>
    <name type="common">ex Wang et al. 2016</name>
    <dbReference type="NCBI Taxonomy" id="2058780"/>
    <lineage>
        <taxon>Bacteria</taxon>
        <taxon>Bacillati</taxon>
        <taxon>Actinomycetota</taxon>
        <taxon>Actinomycetes</taxon>
        <taxon>Propionibacteriales</taxon>
        <taxon>Nocardioidaceae</taxon>
        <taxon>Nocardioides</taxon>
    </lineage>
</organism>
<dbReference type="RefSeq" id="WP_191280763.1">
    <property type="nucleotide sequence ID" value="NZ_BNAD01000014.1"/>
</dbReference>
<keyword evidence="2" id="KW-1185">Reference proteome</keyword>
<evidence type="ECO:0008006" key="3">
    <source>
        <dbReference type="Google" id="ProtNLM"/>
    </source>
</evidence>
<dbReference type="Proteomes" id="UP000597341">
    <property type="component" value="Unassembled WGS sequence"/>
</dbReference>
<gene>
    <name evidence="1" type="ORF">GCM10011376_34850</name>
</gene>
<dbReference type="Gene3D" id="3.30.460.40">
    <property type="match status" value="1"/>
</dbReference>
<evidence type="ECO:0000313" key="2">
    <source>
        <dbReference type="Proteomes" id="UP000597341"/>
    </source>
</evidence>
<proteinExistence type="predicted"/>
<sequence>MELGEVMRVLDTLEAERVAWWVLGGWGVDALVGHQTREHRDLDLAVDVADWDAAVLACAGLGYLVETDWWPVRSELVSPRGWVDLHPVRFDAAGNGVQARLDGATFDYPGEHLVTGALGDRPVRCVSAAWQLQAHSDYDPRPQDVHDLALLRSVTGP</sequence>
<dbReference type="Pfam" id="PF10706">
    <property type="entry name" value="Aminoglyc_resit"/>
    <property type="match status" value="1"/>
</dbReference>